<evidence type="ECO:0000256" key="1">
    <source>
        <dbReference type="ARBA" id="ARBA00004442"/>
    </source>
</evidence>
<keyword evidence="3" id="KW-0732">Signal</keyword>
<evidence type="ECO:0000259" key="6">
    <source>
        <dbReference type="Pfam" id="PF07980"/>
    </source>
</evidence>
<accession>A0A2T7BM17</accession>
<evidence type="ECO:0000259" key="7">
    <source>
        <dbReference type="Pfam" id="PF14322"/>
    </source>
</evidence>
<keyword evidence="5" id="KW-0998">Cell outer membrane</keyword>
<dbReference type="RefSeq" id="WP_108685351.1">
    <property type="nucleotide sequence ID" value="NZ_QCYK01000001.1"/>
</dbReference>
<dbReference type="Gene3D" id="1.25.40.390">
    <property type="match status" value="1"/>
</dbReference>
<sequence length="487" mass="55159">MKKIFIALLVVATCSSCKKWLDIKPQTQISDDDLFKTEDGYKEAINGMYTMMSDGKLYGRELTTGTLEAVGQGLYADPLTDGNAYHQTQLYNYKDQTFISRKDTIWRNLYGVIANANNLLAHVDNNKLLFKGNNYNIIKGEALALRGFCHFDVLRLFANSYYAKADGQGVPYQLAFDRNAPKLYKISEVLNMVIKDLTDAKTLLAGIDPILDPSYKVGYGTIDTATETKDFELFHQYRRTHMNYYAVCGELARVYLYAGDNANALSNALEVINSKKFPWTKQTDMLNPDDAKRDWIGFKEIIFGMYAPNQSNALASLLTNGNNGLFQTISGGDALFEANTEAGGNDLRYKTWIQLQGGSAPYYRAMKYYRSTDNLYDQIIPCIRLGEMYYIAAEASWGTNTVNACNYYNTVRFERNIGDSLKTTDKTVFLQALTREARKELFCEGQMFYMYKRLNMPIIGATGTTIPLTNAIATWPWPDDELTYANR</sequence>
<dbReference type="Pfam" id="PF14322">
    <property type="entry name" value="SusD-like_3"/>
    <property type="match status" value="1"/>
</dbReference>
<feature type="domain" description="SusD-like N-terminal" evidence="7">
    <location>
        <begin position="19"/>
        <end position="205"/>
    </location>
</feature>
<keyword evidence="4" id="KW-0472">Membrane</keyword>
<name>A0A2T7BM17_9BACT</name>
<dbReference type="InterPro" id="IPR012944">
    <property type="entry name" value="SusD_RagB_dom"/>
</dbReference>
<comment type="subcellular location">
    <subcellularLocation>
        <location evidence="1">Cell outer membrane</location>
    </subcellularLocation>
</comment>
<dbReference type="Gene3D" id="2.20.20.130">
    <property type="match status" value="1"/>
</dbReference>
<dbReference type="GO" id="GO:0009279">
    <property type="term" value="C:cell outer membrane"/>
    <property type="evidence" value="ECO:0007669"/>
    <property type="project" value="UniProtKB-SubCell"/>
</dbReference>
<evidence type="ECO:0000256" key="3">
    <source>
        <dbReference type="ARBA" id="ARBA00022729"/>
    </source>
</evidence>
<protein>
    <submittedName>
        <fullName evidence="8">RagB/SusD family nutrient uptake outer membrane protein</fullName>
    </submittedName>
</protein>
<evidence type="ECO:0000256" key="4">
    <source>
        <dbReference type="ARBA" id="ARBA00023136"/>
    </source>
</evidence>
<dbReference type="InterPro" id="IPR011990">
    <property type="entry name" value="TPR-like_helical_dom_sf"/>
</dbReference>
<comment type="caution">
    <text evidence="8">The sequence shown here is derived from an EMBL/GenBank/DDBJ whole genome shotgun (WGS) entry which is preliminary data.</text>
</comment>
<dbReference type="OrthoDB" id="1097962at2"/>
<evidence type="ECO:0000256" key="2">
    <source>
        <dbReference type="ARBA" id="ARBA00006275"/>
    </source>
</evidence>
<dbReference type="Gene3D" id="1.25.40.900">
    <property type="match status" value="1"/>
</dbReference>
<dbReference type="SUPFAM" id="SSF48452">
    <property type="entry name" value="TPR-like"/>
    <property type="match status" value="1"/>
</dbReference>
<keyword evidence="9" id="KW-1185">Reference proteome</keyword>
<proteinExistence type="inferred from homology"/>
<dbReference type="Proteomes" id="UP000244450">
    <property type="component" value="Unassembled WGS sequence"/>
</dbReference>
<gene>
    <name evidence="8" type="ORF">DCC81_04300</name>
</gene>
<evidence type="ECO:0000313" key="9">
    <source>
        <dbReference type="Proteomes" id="UP000244450"/>
    </source>
</evidence>
<organism evidence="8 9">
    <name type="scientific">Chitinophaga parva</name>
    <dbReference type="NCBI Taxonomy" id="2169414"/>
    <lineage>
        <taxon>Bacteria</taxon>
        <taxon>Pseudomonadati</taxon>
        <taxon>Bacteroidota</taxon>
        <taxon>Chitinophagia</taxon>
        <taxon>Chitinophagales</taxon>
        <taxon>Chitinophagaceae</taxon>
        <taxon>Chitinophaga</taxon>
    </lineage>
</organism>
<evidence type="ECO:0000256" key="5">
    <source>
        <dbReference type="ARBA" id="ARBA00023237"/>
    </source>
</evidence>
<feature type="domain" description="RagB/SusD" evidence="6">
    <location>
        <begin position="312"/>
        <end position="453"/>
    </location>
</feature>
<dbReference type="InterPro" id="IPR033985">
    <property type="entry name" value="SusD-like_N"/>
</dbReference>
<evidence type="ECO:0000313" key="8">
    <source>
        <dbReference type="EMBL" id="PUZ28712.1"/>
    </source>
</evidence>
<dbReference type="AlphaFoldDB" id="A0A2T7BM17"/>
<dbReference type="EMBL" id="QCYK01000001">
    <property type="protein sequence ID" value="PUZ28712.1"/>
    <property type="molecule type" value="Genomic_DNA"/>
</dbReference>
<comment type="similarity">
    <text evidence="2">Belongs to the SusD family.</text>
</comment>
<dbReference type="Pfam" id="PF07980">
    <property type="entry name" value="SusD_RagB"/>
    <property type="match status" value="1"/>
</dbReference>
<reference evidence="8 9" key="1">
    <citation type="submission" date="2018-04" db="EMBL/GenBank/DDBJ databases">
        <title>Chitinophaga fuyangensis sp. nov., isolated from soil in a chemical factory.</title>
        <authorList>
            <person name="Chen K."/>
        </authorList>
    </citation>
    <scope>NUCLEOTIDE SEQUENCE [LARGE SCALE GENOMIC DNA]</scope>
    <source>
        <strain evidence="8 9">LY-1</strain>
    </source>
</reference>